<sequence>MFKFICILAFASCALAAAIESTTEKREIIPLVKYERVNNPDGSFQFSYEGGDKSFREETAQVVDAGTEDEALEVSGSYRYIDEEGREIEVHYTAGKNGFIPVGTNILSEISEGAKAAAKAAVEQAEEEKRNAKSH</sequence>
<dbReference type="eggNOG" id="KOG4744">
    <property type="taxonomic scope" value="Eukaryota"/>
</dbReference>
<dbReference type="PROSITE" id="PS51155">
    <property type="entry name" value="CHIT_BIND_RR_2"/>
    <property type="match status" value="1"/>
</dbReference>
<dbReference type="KEGG" id="mde:101895912"/>
<dbReference type="STRING" id="7370.A0A1I8N4S3"/>
<dbReference type="PANTHER" id="PTHR10380:SF233">
    <property type="entry name" value="CUTICULAR PROTEIN 47EB-RELATED"/>
    <property type="match status" value="1"/>
</dbReference>
<evidence type="ECO:0000256" key="2">
    <source>
        <dbReference type="PROSITE-ProRule" id="PRU00497"/>
    </source>
</evidence>
<reference evidence="5" key="1">
    <citation type="submission" date="2020-05" db="UniProtKB">
        <authorList>
            <consortium name="EnsemblMetazoa"/>
        </authorList>
    </citation>
    <scope>IDENTIFICATION</scope>
    <source>
        <strain evidence="5">Aabys</strain>
    </source>
</reference>
<dbReference type="OrthoDB" id="6436213at2759"/>
<gene>
    <name evidence="5" type="primary">101895912</name>
    <name evidence="7" type="synonym">LOC101895912</name>
    <name evidence="8" type="synonym">LOC131801605</name>
</gene>
<dbReference type="PRINTS" id="PR00947">
    <property type="entry name" value="CUTICLE"/>
</dbReference>
<dbReference type="EnsemblMetazoa" id="MDOA011532-RA">
    <property type="protein sequence ID" value="MDOA011532-PA"/>
    <property type="gene ID" value="MDOA011532"/>
</dbReference>
<dbReference type="AlphaFoldDB" id="A0A1I8N4S3"/>
<dbReference type="GO" id="GO:0008010">
    <property type="term" value="F:structural constituent of chitin-based larval cuticle"/>
    <property type="evidence" value="ECO:0007669"/>
    <property type="project" value="TreeGrafter"/>
</dbReference>
<keyword evidence="3" id="KW-0175">Coiled coil</keyword>
<dbReference type="VEuPathDB" id="VectorBase:MDOMA2_010221"/>
<dbReference type="VEuPathDB" id="VectorBase:MDOA011532"/>
<name>A0A1I8N4S3_MUSDO</name>
<evidence type="ECO:0000256" key="4">
    <source>
        <dbReference type="SAM" id="SignalP"/>
    </source>
</evidence>
<dbReference type="Proteomes" id="UP001652621">
    <property type="component" value="Unplaced"/>
</dbReference>
<evidence type="ECO:0000313" key="6">
    <source>
        <dbReference type="Proteomes" id="UP001652621"/>
    </source>
</evidence>
<dbReference type="InterPro" id="IPR031311">
    <property type="entry name" value="CHIT_BIND_RR_consensus"/>
</dbReference>
<keyword evidence="4" id="KW-0732">Signal</keyword>
<reference evidence="8" key="2">
    <citation type="submission" date="2025-05" db="UniProtKB">
        <authorList>
            <consortium name="RefSeq"/>
        </authorList>
    </citation>
    <scope>IDENTIFICATION</scope>
    <source>
        <strain evidence="7 8">Aabys</strain>
        <tissue evidence="8">Whole body</tissue>
    </source>
</reference>
<dbReference type="InterPro" id="IPR000618">
    <property type="entry name" value="Insect_cuticle"/>
</dbReference>
<evidence type="ECO:0000313" key="7">
    <source>
        <dbReference type="RefSeq" id="XP_005185670.1"/>
    </source>
</evidence>
<proteinExistence type="predicted"/>
<dbReference type="RefSeq" id="XP_058976407.1">
    <property type="nucleotide sequence ID" value="XM_059120424.1"/>
</dbReference>
<dbReference type="Pfam" id="PF00379">
    <property type="entry name" value="Chitin_bind_4"/>
    <property type="match status" value="1"/>
</dbReference>
<feature type="chain" id="PRO_5044561333" evidence="4">
    <location>
        <begin position="17"/>
        <end position="135"/>
    </location>
</feature>
<organism evidence="5">
    <name type="scientific">Musca domestica</name>
    <name type="common">House fly</name>
    <dbReference type="NCBI Taxonomy" id="7370"/>
    <lineage>
        <taxon>Eukaryota</taxon>
        <taxon>Metazoa</taxon>
        <taxon>Ecdysozoa</taxon>
        <taxon>Arthropoda</taxon>
        <taxon>Hexapoda</taxon>
        <taxon>Insecta</taxon>
        <taxon>Pterygota</taxon>
        <taxon>Neoptera</taxon>
        <taxon>Endopterygota</taxon>
        <taxon>Diptera</taxon>
        <taxon>Brachycera</taxon>
        <taxon>Muscomorpha</taxon>
        <taxon>Muscoidea</taxon>
        <taxon>Muscidae</taxon>
        <taxon>Musca</taxon>
    </lineage>
</organism>
<dbReference type="PANTHER" id="PTHR10380">
    <property type="entry name" value="CUTICLE PROTEIN"/>
    <property type="match status" value="1"/>
</dbReference>
<evidence type="ECO:0000313" key="5">
    <source>
        <dbReference type="EnsemblMetazoa" id="MDOA011532-PA"/>
    </source>
</evidence>
<protein>
    <submittedName>
        <fullName evidence="8">Larval cuticle protein 65Ag1-like</fullName>
    </submittedName>
    <submittedName>
        <fullName evidence="7">Larval cuticle protein 8</fullName>
    </submittedName>
</protein>
<evidence type="ECO:0000256" key="1">
    <source>
        <dbReference type="ARBA" id="ARBA00022460"/>
    </source>
</evidence>
<evidence type="ECO:0000313" key="8">
    <source>
        <dbReference type="RefSeq" id="XP_058976407.1"/>
    </source>
</evidence>
<dbReference type="VEuPathDB" id="VectorBase:MDOMA2_015700"/>
<evidence type="ECO:0000256" key="3">
    <source>
        <dbReference type="SAM" id="Coils"/>
    </source>
</evidence>
<dbReference type="InterPro" id="IPR050468">
    <property type="entry name" value="Cuticle_Struct_Prot"/>
</dbReference>
<dbReference type="GO" id="GO:0062129">
    <property type="term" value="C:chitin-based extracellular matrix"/>
    <property type="evidence" value="ECO:0007669"/>
    <property type="project" value="TreeGrafter"/>
</dbReference>
<accession>A0A1I8N4S3</accession>
<dbReference type="PROSITE" id="PS00233">
    <property type="entry name" value="CHIT_BIND_RR_1"/>
    <property type="match status" value="1"/>
</dbReference>
<feature type="signal peptide" evidence="4">
    <location>
        <begin position="1"/>
        <end position="16"/>
    </location>
</feature>
<keyword evidence="6" id="KW-1185">Reference proteome</keyword>
<keyword evidence="1 2" id="KW-0193">Cuticle</keyword>
<dbReference type="RefSeq" id="XP_005185670.1">
    <property type="nucleotide sequence ID" value="XM_005185613.3"/>
</dbReference>
<feature type="coiled-coil region" evidence="3">
    <location>
        <begin position="108"/>
        <end position="135"/>
    </location>
</feature>
<dbReference type="GeneID" id="101895912"/>